<dbReference type="RefSeq" id="XP_013329956.1">
    <property type="nucleotide sequence ID" value="XM_013474502.1"/>
</dbReference>
<dbReference type="STRING" id="1408163.A0A0F4YYM4"/>
<gene>
    <name evidence="2" type="ORF">T310_2598</name>
</gene>
<name>A0A0F4YYM4_RASE3</name>
<keyword evidence="3" id="KW-1185">Reference proteome</keyword>
<dbReference type="AlphaFoldDB" id="A0A0F4YYM4"/>
<feature type="compositionally biased region" description="Basic and acidic residues" evidence="1">
    <location>
        <begin position="10"/>
        <end position="26"/>
    </location>
</feature>
<comment type="caution">
    <text evidence="2">The sequence shown here is derived from an EMBL/GenBank/DDBJ whole genome shotgun (WGS) entry which is preliminary data.</text>
</comment>
<dbReference type="EMBL" id="LASV01000103">
    <property type="protein sequence ID" value="KKA23344.1"/>
    <property type="molecule type" value="Genomic_DNA"/>
</dbReference>
<reference evidence="2 3" key="1">
    <citation type="submission" date="2015-04" db="EMBL/GenBank/DDBJ databases">
        <authorList>
            <person name="Heijne W.H."/>
            <person name="Fedorova N.D."/>
            <person name="Nierman W.C."/>
            <person name="Vollebregt A.W."/>
            <person name="Zhao Z."/>
            <person name="Wu L."/>
            <person name="Kumar M."/>
            <person name="Stam H."/>
            <person name="van den Berg M.A."/>
            <person name="Pel H.J."/>
        </authorList>
    </citation>
    <scope>NUCLEOTIDE SEQUENCE [LARGE SCALE GENOMIC DNA]</scope>
    <source>
        <strain evidence="2 3">CBS 393.64</strain>
    </source>
</reference>
<dbReference type="GeneID" id="25314949"/>
<proteinExistence type="predicted"/>
<evidence type="ECO:0000313" key="2">
    <source>
        <dbReference type="EMBL" id="KKA23344.1"/>
    </source>
</evidence>
<accession>A0A0F4YYM4</accession>
<dbReference type="Proteomes" id="UP000053958">
    <property type="component" value="Unassembled WGS sequence"/>
</dbReference>
<evidence type="ECO:0000256" key="1">
    <source>
        <dbReference type="SAM" id="MobiDB-lite"/>
    </source>
</evidence>
<feature type="compositionally biased region" description="Basic and acidic residues" evidence="1">
    <location>
        <begin position="59"/>
        <end position="73"/>
    </location>
</feature>
<dbReference type="OrthoDB" id="4227485at2759"/>
<protein>
    <submittedName>
        <fullName evidence="2">Uncharacterized protein</fullName>
    </submittedName>
</protein>
<organism evidence="2 3">
    <name type="scientific">Rasamsonia emersonii (strain ATCC 16479 / CBS 393.64 / IMI 116815)</name>
    <dbReference type="NCBI Taxonomy" id="1408163"/>
    <lineage>
        <taxon>Eukaryota</taxon>
        <taxon>Fungi</taxon>
        <taxon>Dikarya</taxon>
        <taxon>Ascomycota</taxon>
        <taxon>Pezizomycotina</taxon>
        <taxon>Eurotiomycetes</taxon>
        <taxon>Eurotiomycetidae</taxon>
        <taxon>Eurotiales</taxon>
        <taxon>Trichocomaceae</taxon>
        <taxon>Rasamsonia</taxon>
    </lineage>
</organism>
<evidence type="ECO:0000313" key="3">
    <source>
        <dbReference type="Proteomes" id="UP000053958"/>
    </source>
</evidence>
<sequence length="243" mass="26910">MTPAFTSDSDSDKASCRADRLQREEQPLLDILTQYDPPSDEDSVRSSVELQPYPPGIPDRTEPEPDSSADHTELESVIPSAHAMDGVEIAAPLAAGFEDDLYIAPLAKRSEISIRRSAAEILPFEIRSTLNDLARHHYFLVIEGNQVRAPSHEDLFEEAQKARLLLVGMKTSRGTKTKEPSHGAATKNAGISLQEFEDYLSNFCIEGNMLHGERSMAVIHFSLMQFILVDAIQFGRKSDLDAV</sequence>
<feature type="region of interest" description="Disordered" evidence="1">
    <location>
        <begin position="1"/>
        <end position="73"/>
    </location>
</feature>